<dbReference type="EMBL" id="JAMSCK010000004">
    <property type="protein sequence ID" value="MCM8569999.1"/>
    <property type="molecule type" value="Genomic_DNA"/>
</dbReference>
<dbReference type="InterPro" id="IPR006694">
    <property type="entry name" value="Fatty_acid_hydroxylase"/>
</dbReference>
<evidence type="ECO:0000259" key="8">
    <source>
        <dbReference type="Pfam" id="PF04116"/>
    </source>
</evidence>
<feature type="transmembrane region" description="Helical" evidence="7">
    <location>
        <begin position="83"/>
        <end position="102"/>
    </location>
</feature>
<evidence type="ECO:0000256" key="1">
    <source>
        <dbReference type="ARBA" id="ARBA00004127"/>
    </source>
</evidence>
<keyword evidence="4" id="KW-0560">Oxidoreductase</keyword>
<protein>
    <submittedName>
        <fullName evidence="9">Sterol desaturase family protein</fullName>
    </submittedName>
</protein>
<evidence type="ECO:0000313" key="9">
    <source>
        <dbReference type="EMBL" id="MCM8569999.1"/>
    </source>
</evidence>
<feature type="transmembrane region" description="Helical" evidence="7">
    <location>
        <begin position="17"/>
        <end position="37"/>
    </location>
</feature>
<organism evidence="9 10">
    <name type="scientific">Gramella jeungdoensis</name>
    <dbReference type="NCBI Taxonomy" id="708091"/>
    <lineage>
        <taxon>Bacteria</taxon>
        <taxon>Pseudomonadati</taxon>
        <taxon>Bacteroidota</taxon>
        <taxon>Flavobacteriia</taxon>
        <taxon>Flavobacteriales</taxon>
        <taxon>Flavobacteriaceae</taxon>
        <taxon>Christiangramia</taxon>
    </lineage>
</organism>
<keyword evidence="2 7" id="KW-0812">Transmembrane</keyword>
<keyword evidence="3 7" id="KW-1133">Transmembrane helix</keyword>
<evidence type="ECO:0000256" key="2">
    <source>
        <dbReference type="ARBA" id="ARBA00022692"/>
    </source>
</evidence>
<keyword evidence="5" id="KW-0443">Lipid metabolism</keyword>
<proteinExistence type="predicted"/>
<name>A0ABT0Z5E8_9FLAO</name>
<dbReference type="RefSeq" id="WP_252113672.1">
    <property type="nucleotide sequence ID" value="NZ_JAMSCK010000004.1"/>
</dbReference>
<dbReference type="PANTHER" id="PTHR21624:SF1">
    <property type="entry name" value="ALKYLGLYCEROL MONOOXYGENASE"/>
    <property type="match status" value="1"/>
</dbReference>
<evidence type="ECO:0000256" key="4">
    <source>
        <dbReference type="ARBA" id="ARBA00023002"/>
    </source>
</evidence>
<dbReference type="PANTHER" id="PTHR21624">
    <property type="entry name" value="STEROL DESATURASE-RELATED PROTEIN"/>
    <property type="match status" value="1"/>
</dbReference>
<keyword evidence="6 7" id="KW-0472">Membrane</keyword>
<evidence type="ECO:0000313" key="10">
    <source>
        <dbReference type="Proteomes" id="UP001155077"/>
    </source>
</evidence>
<comment type="subcellular location">
    <subcellularLocation>
        <location evidence="1">Endomembrane system</location>
        <topology evidence="1">Multi-pass membrane protein</topology>
    </subcellularLocation>
</comment>
<evidence type="ECO:0000256" key="5">
    <source>
        <dbReference type="ARBA" id="ARBA00023098"/>
    </source>
</evidence>
<comment type="caution">
    <text evidence="9">The sequence shown here is derived from an EMBL/GenBank/DDBJ whole genome shotgun (WGS) entry which is preliminary data.</text>
</comment>
<feature type="domain" description="Fatty acid hydroxylase" evidence="8">
    <location>
        <begin position="93"/>
        <end position="225"/>
    </location>
</feature>
<dbReference type="Pfam" id="PF04116">
    <property type="entry name" value="FA_hydroxylase"/>
    <property type="match status" value="1"/>
</dbReference>
<dbReference type="Proteomes" id="UP001155077">
    <property type="component" value="Unassembled WGS sequence"/>
</dbReference>
<feature type="transmembrane region" description="Helical" evidence="7">
    <location>
        <begin position="49"/>
        <end position="77"/>
    </location>
</feature>
<accession>A0ABT0Z5E8</accession>
<gene>
    <name evidence="9" type="ORF">NE848_11455</name>
</gene>
<dbReference type="InterPro" id="IPR051689">
    <property type="entry name" value="Sterol_desaturase/TMEM195"/>
</dbReference>
<sequence>MKTTVQLNEVLQNSPNLILYGAPILIGLALIELILTIKDKKGLYEGKDFLTSLFIGLVHLVEGIFTKSAFFLLVLWIYNTVPWSIPVNWATSILCYIVLDFLRYVSHRLSHEINFLWATHVTHHNSTNFNLSTAFRQSWTQGIKIIFYLPVSFLGFHPVVFYIVHQLALLYSFSVHTKMIKKLPKWYSYLFVTPSHHRVHHGRNRKYLDKNYGSTFIIWDRIFNTFQEEEEEPVYGILDQPKTYNPVFLVFHVWIDIFKKIGCANSFKEVFDILFKPPGEVKKANYTRQTNSKLSVKME</sequence>
<feature type="transmembrane region" description="Helical" evidence="7">
    <location>
        <begin position="145"/>
        <end position="164"/>
    </location>
</feature>
<evidence type="ECO:0000256" key="7">
    <source>
        <dbReference type="SAM" id="Phobius"/>
    </source>
</evidence>
<reference evidence="9" key="1">
    <citation type="submission" date="2022-06" db="EMBL/GenBank/DDBJ databases">
        <title>Gramella sediminis sp. nov., isolated from deep-sea sediment of the Indian Ocean.</title>
        <authorList>
            <person name="Yang L."/>
        </authorList>
    </citation>
    <scope>NUCLEOTIDE SEQUENCE</scope>
    <source>
        <strain evidence="9">HMD3159</strain>
    </source>
</reference>
<evidence type="ECO:0000256" key="3">
    <source>
        <dbReference type="ARBA" id="ARBA00022989"/>
    </source>
</evidence>
<keyword evidence="10" id="KW-1185">Reference proteome</keyword>
<evidence type="ECO:0000256" key="6">
    <source>
        <dbReference type="ARBA" id="ARBA00023136"/>
    </source>
</evidence>